<evidence type="ECO:0000313" key="7">
    <source>
        <dbReference type="Proteomes" id="UP000712007"/>
    </source>
</evidence>
<evidence type="ECO:0000259" key="3">
    <source>
        <dbReference type="Pfam" id="PF12081"/>
    </source>
</evidence>
<feature type="domain" description="Gliding motility-associated protein GldM C-terminal" evidence="2">
    <location>
        <begin position="390"/>
        <end position="501"/>
    </location>
</feature>
<dbReference type="Pfam" id="PF21601">
    <property type="entry name" value="GldM_2nd"/>
    <property type="match status" value="1"/>
</dbReference>
<dbReference type="Pfam" id="PF12080">
    <property type="entry name" value="GldM_4th"/>
    <property type="match status" value="1"/>
</dbReference>
<keyword evidence="1" id="KW-0732">Signal</keyword>
<dbReference type="Pfam" id="PF21602">
    <property type="entry name" value="GldM_3rd"/>
    <property type="match status" value="1"/>
</dbReference>
<gene>
    <name evidence="6" type="primary">gldM</name>
    <name evidence="6" type="ORF">IAC51_07900</name>
</gene>
<organism evidence="6 7">
    <name type="scientific">Candidatus Aphodosoma intestinipullorum</name>
    <dbReference type="NCBI Taxonomy" id="2840674"/>
    <lineage>
        <taxon>Bacteria</taxon>
        <taxon>Pseudomonadati</taxon>
        <taxon>Bacteroidota</taxon>
        <taxon>Bacteroidia</taxon>
        <taxon>Bacteroidales</taxon>
        <taxon>Candidatus Aphodosoma</taxon>
    </lineage>
</organism>
<evidence type="ECO:0000256" key="1">
    <source>
        <dbReference type="SAM" id="SignalP"/>
    </source>
</evidence>
<dbReference type="NCBIfam" id="TIGR03517">
    <property type="entry name" value="GldM_gliding"/>
    <property type="match status" value="1"/>
</dbReference>
<dbReference type="InterPro" id="IPR019859">
    <property type="entry name" value="Motility-assoc_prot_GldM"/>
</dbReference>
<feature type="domain" description="Gliding motility-associated protein GldM first immunoglobulin-like" evidence="4">
    <location>
        <begin position="212"/>
        <end position="304"/>
    </location>
</feature>
<feature type="chain" id="PRO_5037313843" evidence="1">
    <location>
        <begin position="17"/>
        <end position="507"/>
    </location>
</feature>
<dbReference type="InterPro" id="IPR022719">
    <property type="entry name" value="Motility-assoc_prot_GldM_C"/>
</dbReference>
<evidence type="ECO:0000259" key="2">
    <source>
        <dbReference type="Pfam" id="PF12080"/>
    </source>
</evidence>
<evidence type="ECO:0000259" key="5">
    <source>
        <dbReference type="Pfam" id="PF21602"/>
    </source>
</evidence>
<comment type="caution">
    <text evidence="6">The sequence shown here is derived from an EMBL/GenBank/DDBJ whole genome shotgun (WGS) entry which is preliminary data.</text>
</comment>
<dbReference type="InterPro" id="IPR022720">
    <property type="entry name" value="Motility-assoc_prot_GldM_N"/>
</dbReference>
<feature type="domain" description="Gliding motility-associated protein GldM second immunoglobulin-like" evidence="5">
    <location>
        <begin position="308"/>
        <end position="387"/>
    </location>
</feature>
<feature type="signal peptide" evidence="1">
    <location>
        <begin position="1"/>
        <end position="16"/>
    </location>
</feature>
<name>A0A940DLD2_9BACT</name>
<evidence type="ECO:0000313" key="6">
    <source>
        <dbReference type="EMBL" id="MBO8440556.1"/>
    </source>
</evidence>
<accession>A0A940DLD2</accession>
<evidence type="ECO:0000259" key="4">
    <source>
        <dbReference type="Pfam" id="PF21601"/>
    </source>
</evidence>
<reference evidence="6" key="1">
    <citation type="submission" date="2020-10" db="EMBL/GenBank/DDBJ databases">
        <authorList>
            <person name="Gilroy R."/>
        </authorList>
    </citation>
    <scope>NUCLEOTIDE SEQUENCE</scope>
    <source>
        <strain evidence="6">3924</strain>
    </source>
</reference>
<sequence>MMYLVLTAMLALNVSADILNGFTMVNDSLLNSIETSNVRNGGLYDKMQYLYEQNPQKVGEWLEKTKEVKAKSDELYNMLQEYKVGIIKLADGKNADPKGNTIEKKDNLDVAGQYVELNRGVGRGKALKKAIDDYRIFVEAMYGNDPQKTEIYNKIFSTEDAVNTHGEKVDWINARFETMPAVAVITMLAKYQSDVKAAEAELINYFMAQTDAGDYRVNKIVARVIPVSKHVMQGGYYQAELALMAVDTTAMPKYYLGEDRELDTSFLRIPCGSIGTFPLKGRIELTGPDGIARSYPFEDEYTVGAPTATIANQDMNVVYKGYDNRMEISVPGVPSEKLKISAVGATMQKKDGVYICKPTKDGEITINVMAEIEGRSQTMGSSKFRVRPLPDPTAFLRIKDSNGNTIDFHPRLTPKHRLRRNELLEAEMVAEYADGMLKASFKINQFTLLISDGRGGYTTTLSDGSHFSASQKTALRKLKSGSMILFDKIKVTGAKTVQLDYPQIALP</sequence>
<feature type="domain" description="Gliding motility-associated protein GldM N-terminal" evidence="3">
    <location>
        <begin position="17"/>
        <end position="207"/>
    </location>
</feature>
<reference evidence="6" key="2">
    <citation type="journal article" date="2021" name="PeerJ">
        <title>Extensive microbial diversity within the chicken gut microbiome revealed by metagenomics and culture.</title>
        <authorList>
            <person name="Gilroy R."/>
            <person name="Ravi A."/>
            <person name="Getino M."/>
            <person name="Pursley I."/>
            <person name="Horton D.L."/>
            <person name="Alikhan N.F."/>
            <person name="Baker D."/>
            <person name="Gharbi K."/>
            <person name="Hall N."/>
            <person name="Watson M."/>
            <person name="Adriaenssens E.M."/>
            <person name="Foster-Nyarko E."/>
            <person name="Jarju S."/>
            <person name="Secka A."/>
            <person name="Antonio M."/>
            <person name="Oren A."/>
            <person name="Chaudhuri R.R."/>
            <person name="La Ragione R."/>
            <person name="Hildebrand F."/>
            <person name="Pallen M.J."/>
        </authorList>
    </citation>
    <scope>NUCLEOTIDE SEQUENCE</scope>
    <source>
        <strain evidence="6">3924</strain>
    </source>
</reference>
<dbReference type="Proteomes" id="UP000712007">
    <property type="component" value="Unassembled WGS sequence"/>
</dbReference>
<dbReference type="InterPro" id="IPR048405">
    <property type="entry name" value="GldM_Ig-like-1"/>
</dbReference>
<dbReference type="InterPro" id="IPR048406">
    <property type="entry name" value="GldM_Ig-like-2"/>
</dbReference>
<protein>
    <submittedName>
        <fullName evidence="6">Gliding motility protein GldM</fullName>
    </submittedName>
</protein>
<dbReference type="AlphaFoldDB" id="A0A940DLD2"/>
<dbReference type="Pfam" id="PF12081">
    <property type="entry name" value="GldM_1st"/>
    <property type="match status" value="1"/>
</dbReference>
<proteinExistence type="predicted"/>
<dbReference type="EMBL" id="JADIMV010000135">
    <property type="protein sequence ID" value="MBO8440556.1"/>
    <property type="molecule type" value="Genomic_DNA"/>
</dbReference>